<evidence type="ECO:0000313" key="1">
    <source>
        <dbReference type="EMBL" id="TCK70601.1"/>
    </source>
</evidence>
<dbReference type="GO" id="GO:0016740">
    <property type="term" value="F:transferase activity"/>
    <property type="evidence" value="ECO:0007669"/>
    <property type="project" value="UniProtKB-KW"/>
</dbReference>
<gene>
    <name evidence="1" type="ORF">EV692_0884</name>
</gene>
<dbReference type="InterPro" id="IPR014942">
    <property type="entry name" value="AbiEii"/>
</dbReference>
<name>A0A4V2PUI1_9PAST</name>
<dbReference type="AlphaFoldDB" id="A0A4V2PUI1"/>
<keyword evidence="2" id="KW-1185">Reference proteome</keyword>
<dbReference type="EMBL" id="SMGJ01000002">
    <property type="protein sequence ID" value="TCK70601.1"/>
    <property type="molecule type" value="Genomic_DNA"/>
</dbReference>
<evidence type="ECO:0000313" key="2">
    <source>
        <dbReference type="Proteomes" id="UP000295496"/>
    </source>
</evidence>
<protein>
    <submittedName>
        <fullName evidence="1">Nucleotidyltransferase AbiEii toxin of type IV toxin-antitoxin system</fullName>
    </submittedName>
</protein>
<organism evidence="1 2">
    <name type="scientific">Lonepinella koalarum</name>
    <dbReference type="NCBI Taxonomy" id="53417"/>
    <lineage>
        <taxon>Bacteria</taxon>
        <taxon>Pseudomonadati</taxon>
        <taxon>Pseudomonadota</taxon>
        <taxon>Gammaproteobacteria</taxon>
        <taxon>Pasteurellales</taxon>
        <taxon>Pasteurellaceae</taxon>
        <taxon>Lonepinella</taxon>
    </lineage>
</organism>
<dbReference type="Proteomes" id="UP000295496">
    <property type="component" value="Unassembled WGS sequence"/>
</dbReference>
<proteinExistence type="predicted"/>
<dbReference type="Pfam" id="PF08843">
    <property type="entry name" value="AbiEii"/>
    <property type="match status" value="1"/>
</dbReference>
<sequence>MKLHENPELFQQAIRYTADSLKILPIYVEKDYWVTYALWVLFSSEMTAKIVFKGGTSLAKCYGLIERFSEDIDLVIIREQNESDNQAKQKLKKIEQIISEKLPEMPIENLTHRTGKIRKTAHSYQHYFSGDYAQARDFIVLESTWLGYFEPFESKKISSLIGLILAKNHQSEIITQYDLGDFPVNVLMPSRTLCEKIMSLVRFSYDPNPITALRNKIRHIYDIHQLLSRAEYRRFFDGSEFEKMLVRVARDDIHSFKNNNQWLSHHPVESLVFKDETIWEQLEFPYQNEFGKLVYGNLPNFNDIRFTFEKLKTRLAKIKQWDIVVKKQG</sequence>
<reference evidence="1 2" key="1">
    <citation type="submission" date="2019-03" db="EMBL/GenBank/DDBJ databases">
        <title>Genomic Encyclopedia of Type Strains, Phase IV (KMG-IV): sequencing the most valuable type-strain genomes for metagenomic binning, comparative biology and taxonomic classification.</title>
        <authorList>
            <person name="Goeker M."/>
        </authorList>
    </citation>
    <scope>NUCLEOTIDE SEQUENCE [LARGE SCALE GENOMIC DNA]</scope>
    <source>
        <strain evidence="1 2">DSM 10053</strain>
    </source>
</reference>
<accession>A0A4V2PUI1</accession>
<keyword evidence="1" id="KW-0808">Transferase</keyword>
<dbReference type="Gene3D" id="3.10.450.620">
    <property type="entry name" value="JHP933, nucleotidyltransferase-like core domain"/>
    <property type="match status" value="1"/>
</dbReference>
<dbReference type="RefSeq" id="WP_132300919.1">
    <property type="nucleotide sequence ID" value="NZ_CP170642.1"/>
</dbReference>
<comment type="caution">
    <text evidence="1">The sequence shown here is derived from an EMBL/GenBank/DDBJ whole genome shotgun (WGS) entry which is preliminary data.</text>
</comment>